<keyword evidence="3" id="KW-1185">Reference proteome</keyword>
<sequence length="72" mass="7496">MKAYAIKGTDDFEAGDNEVGESEMVDLLCLVMVREEDEGDSSSDEVGSQFGGGGGAAVDVVREVCDSSLTTD</sequence>
<accession>A0AAV1QVH8</accession>
<dbReference type="Proteomes" id="UP001314170">
    <property type="component" value="Unassembled WGS sequence"/>
</dbReference>
<organism evidence="2 3">
    <name type="scientific">Dovyalis caffra</name>
    <dbReference type="NCBI Taxonomy" id="77055"/>
    <lineage>
        <taxon>Eukaryota</taxon>
        <taxon>Viridiplantae</taxon>
        <taxon>Streptophyta</taxon>
        <taxon>Embryophyta</taxon>
        <taxon>Tracheophyta</taxon>
        <taxon>Spermatophyta</taxon>
        <taxon>Magnoliopsida</taxon>
        <taxon>eudicotyledons</taxon>
        <taxon>Gunneridae</taxon>
        <taxon>Pentapetalae</taxon>
        <taxon>rosids</taxon>
        <taxon>fabids</taxon>
        <taxon>Malpighiales</taxon>
        <taxon>Salicaceae</taxon>
        <taxon>Flacourtieae</taxon>
        <taxon>Dovyalis</taxon>
    </lineage>
</organism>
<comment type="caution">
    <text evidence="2">The sequence shown here is derived from an EMBL/GenBank/DDBJ whole genome shotgun (WGS) entry which is preliminary data.</text>
</comment>
<feature type="region of interest" description="Disordered" evidence="1">
    <location>
        <begin position="36"/>
        <end position="56"/>
    </location>
</feature>
<evidence type="ECO:0000256" key="1">
    <source>
        <dbReference type="SAM" id="MobiDB-lite"/>
    </source>
</evidence>
<gene>
    <name evidence="2" type="ORF">DCAF_LOCUS1655</name>
</gene>
<dbReference type="EMBL" id="CAWUPB010000233">
    <property type="protein sequence ID" value="CAK7324021.1"/>
    <property type="molecule type" value="Genomic_DNA"/>
</dbReference>
<evidence type="ECO:0000313" key="3">
    <source>
        <dbReference type="Proteomes" id="UP001314170"/>
    </source>
</evidence>
<protein>
    <submittedName>
        <fullName evidence="2">Uncharacterized protein</fullName>
    </submittedName>
</protein>
<evidence type="ECO:0000313" key="2">
    <source>
        <dbReference type="EMBL" id="CAK7324021.1"/>
    </source>
</evidence>
<name>A0AAV1QVH8_9ROSI</name>
<proteinExistence type="predicted"/>
<dbReference type="AlphaFoldDB" id="A0AAV1QVH8"/>
<reference evidence="2 3" key="1">
    <citation type="submission" date="2024-01" db="EMBL/GenBank/DDBJ databases">
        <authorList>
            <person name="Waweru B."/>
        </authorList>
    </citation>
    <scope>NUCLEOTIDE SEQUENCE [LARGE SCALE GENOMIC DNA]</scope>
</reference>